<dbReference type="AlphaFoldDB" id="A0A951QH27"/>
<name>A0A951QH27_9CYAN</name>
<evidence type="ECO:0000256" key="1">
    <source>
        <dbReference type="SAM" id="Phobius"/>
    </source>
</evidence>
<protein>
    <submittedName>
        <fullName evidence="3">CHASE2 domain-containing protein</fullName>
    </submittedName>
</protein>
<evidence type="ECO:0000313" key="4">
    <source>
        <dbReference type="Proteomes" id="UP000757435"/>
    </source>
</evidence>
<dbReference type="Pfam" id="PF05226">
    <property type="entry name" value="CHASE2"/>
    <property type="match status" value="1"/>
</dbReference>
<feature type="transmembrane region" description="Helical" evidence="1">
    <location>
        <begin position="746"/>
        <end position="770"/>
    </location>
</feature>
<reference evidence="3" key="1">
    <citation type="submission" date="2021-05" db="EMBL/GenBank/DDBJ databases">
        <authorList>
            <person name="Pietrasiak N."/>
            <person name="Ward R."/>
            <person name="Stajich J.E."/>
            <person name="Kurbessoian T."/>
        </authorList>
    </citation>
    <scope>NUCLEOTIDE SEQUENCE</scope>
    <source>
        <strain evidence="3">UHER 2000/2452</strain>
    </source>
</reference>
<dbReference type="Proteomes" id="UP000757435">
    <property type="component" value="Unassembled WGS sequence"/>
</dbReference>
<dbReference type="SMART" id="SM01080">
    <property type="entry name" value="CHASE2"/>
    <property type="match status" value="1"/>
</dbReference>
<evidence type="ECO:0000313" key="3">
    <source>
        <dbReference type="EMBL" id="MBW4662276.1"/>
    </source>
</evidence>
<feature type="domain" description="CHASE2" evidence="2">
    <location>
        <begin position="413"/>
        <end position="735"/>
    </location>
</feature>
<dbReference type="InterPro" id="IPR007890">
    <property type="entry name" value="CHASE2"/>
</dbReference>
<feature type="transmembrane region" description="Helical" evidence="1">
    <location>
        <begin position="776"/>
        <end position="797"/>
    </location>
</feature>
<dbReference type="Pfam" id="PF12770">
    <property type="entry name" value="CHAT"/>
    <property type="match status" value="1"/>
</dbReference>
<dbReference type="InterPro" id="IPR024983">
    <property type="entry name" value="CHAT_dom"/>
</dbReference>
<keyword evidence="1" id="KW-0812">Transmembrane</keyword>
<organism evidence="3 4">
    <name type="scientific">Drouetiella hepatica Uher 2000/2452</name>
    <dbReference type="NCBI Taxonomy" id="904376"/>
    <lineage>
        <taxon>Bacteria</taxon>
        <taxon>Bacillati</taxon>
        <taxon>Cyanobacteriota</taxon>
        <taxon>Cyanophyceae</taxon>
        <taxon>Oculatellales</taxon>
        <taxon>Oculatellaceae</taxon>
        <taxon>Drouetiella</taxon>
    </lineage>
</organism>
<dbReference type="EMBL" id="JAHHHD010000066">
    <property type="protein sequence ID" value="MBW4662276.1"/>
    <property type="molecule type" value="Genomic_DNA"/>
</dbReference>
<keyword evidence="1" id="KW-1133">Transmembrane helix</keyword>
<accession>A0A951QH27</accession>
<gene>
    <name evidence="3" type="ORF">KME15_26790</name>
</gene>
<evidence type="ECO:0000259" key="2">
    <source>
        <dbReference type="SMART" id="SM01080"/>
    </source>
</evidence>
<keyword evidence="1" id="KW-0472">Membrane</keyword>
<comment type="caution">
    <text evidence="3">The sequence shown here is derived from an EMBL/GenBank/DDBJ whole genome shotgun (WGS) entry which is preliminary data.</text>
</comment>
<reference evidence="3" key="2">
    <citation type="journal article" date="2022" name="Microbiol. Resour. Announc.">
        <title>Metagenome Sequencing to Explore Phylogenomics of Terrestrial Cyanobacteria.</title>
        <authorList>
            <person name="Ward R.D."/>
            <person name="Stajich J.E."/>
            <person name="Johansen J.R."/>
            <person name="Huntemann M."/>
            <person name="Clum A."/>
            <person name="Foster B."/>
            <person name="Foster B."/>
            <person name="Roux S."/>
            <person name="Palaniappan K."/>
            <person name="Varghese N."/>
            <person name="Mukherjee S."/>
            <person name="Reddy T.B.K."/>
            <person name="Daum C."/>
            <person name="Copeland A."/>
            <person name="Chen I.A."/>
            <person name="Ivanova N.N."/>
            <person name="Kyrpides N.C."/>
            <person name="Shapiro N."/>
            <person name="Eloe-Fadrosh E.A."/>
            <person name="Pietrasiak N."/>
        </authorList>
    </citation>
    <scope>NUCLEOTIDE SEQUENCE</scope>
    <source>
        <strain evidence="3">UHER 2000/2452</strain>
    </source>
</reference>
<sequence length="809" mass="90999">MSQLVVLKLGQGDWQQGFHTVTLQLWQTAPPQIPTQWAGSLTPNAQLPELCDRWRTLYMALSKRMTWRRLSRRSSIDIEDEGITNVSVTDFDLVCQQLKQEIDRWLDSSTFSKAERRLRTRLLPTEEIRVIIETDDPYLRRLPWHLWSFFEDYPQAEVALSAPEYGKAVLTHRTPDRVRILAILGNSEGIDIQHDRTLLENLPATETVFLVEPQRQDLDRWLWDEQGWNILFFAGHSTSHADGETGEMMINGSDTVTIAHLKNALKAAIGRGLSLAIFNSCDGLGLARAMADLNIPQLVVMREPVPDRVAQVFVTDLLTTFANGKSFYQSVRQAREKLQGLEDEFPCASWLPVICQNPAETPISWSTLKEAQPTTPSLSTHVNKFRRTSVKMGLMLSLAITSLVLGIRALGGLEQSELALFDRLLRSRPGEGTDPRILVVEVTQDDTNQYGYPLEDKTLAQLIEKLETARPRAIGLDMHRYQSRGQGRSQFIQQFTNPNLYLVCSFGSNDRNSAPPPEFSEAQRTTQMGFSDLLLDSGDTQTVTRTDTVSSEQAIHPEDQVRRQILSYEPGLTDTPTSCTTPYSLNLQLAYRYLAATGIPPAVTPDGNWQFGSVVLQKLPSRFGAYQRLDGRMSQILINYRTDPPGQRVTLQQVLQGQVSASWIRDRIILIGTSAPVARDSFNTPYGDMPGIWIHAHQISQILSAVSQKRPFISGLPQWRDIQWGDGLWILGWAAIAGWTTVRLRLLWLTAIATGVMVLMLYYLSLWFLVQGIWLPLLPSVLAVLLTSTAVIIYSAVVNSFTRSNHGGF</sequence>
<proteinExistence type="predicted"/>